<gene>
    <name evidence="1" type="ORF">DCHRY22_LOCUS4861</name>
</gene>
<keyword evidence="2" id="KW-1185">Reference proteome</keyword>
<reference evidence="1" key="1">
    <citation type="submission" date="2021-09" db="EMBL/GenBank/DDBJ databases">
        <authorList>
            <person name="Martin H S."/>
        </authorList>
    </citation>
    <scope>NUCLEOTIDE SEQUENCE</scope>
</reference>
<protein>
    <submittedName>
        <fullName evidence="1">(African queen) hypothetical protein</fullName>
    </submittedName>
</protein>
<proteinExistence type="predicted"/>
<name>A0A8J2QJG6_9NEOP</name>
<organism evidence="1 2">
    <name type="scientific">Danaus chrysippus</name>
    <name type="common">African queen</name>
    <dbReference type="NCBI Taxonomy" id="151541"/>
    <lineage>
        <taxon>Eukaryota</taxon>
        <taxon>Metazoa</taxon>
        <taxon>Ecdysozoa</taxon>
        <taxon>Arthropoda</taxon>
        <taxon>Hexapoda</taxon>
        <taxon>Insecta</taxon>
        <taxon>Pterygota</taxon>
        <taxon>Neoptera</taxon>
        <taxon>Endopterygota</taxon>
        <taxon>Lepidoptera</taxon>
        <taxon>Glossata</taxon>
        <taxon>Ditrysia</taxon>
        <taxon>Papilionoidea</taxon>
        <taxon>Nymphalidae</taxon>
        <taxon>Danainae</taxon>
        <taxon>Danaini</taxon>
        <taxon>Danaina</taxon>
        <taxon>Danaus</taxon>
        <taxon>Anosia</taxon>
    </lineage>
</organism>
<evidence type="ECO:0000313" key="2">
    <source>
        <dbReference type="Proteomes" id="UP000789524"/>
    </source>
</evidence>
<sequence>MRGDGYVTAATSLRSQPSVAEHSRAVLGGAGENFAQCFIFYIGWDEAELRSLLGLLLFQSSDYYKPEKLTKHSILEHSMIITNGTSTPHEVTSRTLNWFRFSKAFITHK</sequence>
<dbReference type="AlphaFoldDB" id="A0A8J2QJG6"/>
<dbReference type="Proteomes" id="UP000789524">
    <property type="component" value="Unassembled WGS sequence"/>
</dbReference>
<accession>A0A8J2QJG6</accession>
<dbReference type="EMBL" id="CAKASE010000050">
    <property type="protein sequence ID" value="CAG9563760.1"/>
    <property type="molecule type" value="Genomic_DNA"/>
</dbReference>
<comment type="caution">
    <text evidence="1">The sequence shown here is derived from an EMBL/GenBank/DDBJ whole genome shotgun (WGS) entry which is preliminary data.</text>
</comment>
<evidence type="ECO:0000313" key="1">
    <source>
        <dbReference type="EMBL" id="CAG9563760.1"/>
    </source>
</evidence>